<reference evidence="2" key="1">
    <citation type="submission" date="2016-03" db="EMBL/GenBank/DDBJ databases">
        <authorList>
            <person name="Ploux O."/>
        </authorList>
    </citation>
    <scope>NUCLEOTIDE SEQUENCE [LARGE SCALE GENOMIC DNA]</scope>
</reference>
<proteinExistence type="predicted"/>
<protein>
    <submittedName>
        <fullName evidence="1">Uncharacterized protein</fullName>
    </submittedName>
</protein>
<dbReference type="EMBL" id="KU963248">
    <property type="protein sequence ID" value="AMS02566.1"/>
    <property type="molecule type" value="Genomic_DNA"/>
</dbReference>
<organism evidence="1 2">
    <name type="scientific">Gordonia phage Yvonnetastic</name>
    <dbReference type="NCBI Taxonomy" id="1821566"/>
    <lineage>
        <taxon>Viruses</taxon>
        <taxon>Duplodnaviria</taxon>
        <taxon>Heunggongvirae</taxon>
        <taxon>Uroviricota</taxon>
        <taxon>Caudoviricetes</taxon>
        <taxon>Yvonnevirus</taxon>
        <taxon>Yvonnevirus yvonnetastic</taxon>
        <taxon>Gordonia virus Yvonnetastic</taxon>
    </lineage>
</organism>
<dbReference type="Proteomes" id="UP000201371">
    <property type="component" value="Segment"/>
</dbReference>
<accession>A0A142K8Y3</accession>
<gene>
    <name evidence="1" type="primary">17</name>
    <name evidence="1" type="ORF">SEA_YVONNETASTIC_17</name>
</gene>
<keyword evidence="2" id="KW-1185">Reference proteome</keyword>
<evidence type="ECO:0000313" key="2">
    <source>
        <dbReference type="Proteomes" id="UP000201371"/>
    </source>
</evidence>
<name>A0A142K8Y3_9CAUD</name>
<dbReference type="KEGG" id="vg:29124979"/>
<dbReference type="RefSeq" id="YP_009301076.1">
    <property type="nucleotide sequence ID" value="NC_031230.1"/>
</dbReference>
<evidence type="ECO:0000313" key="1">
    <source>
        <dbReference type="EMBL" id="AMS02566.1"/>
    </source>
</evidence>
<sequence>MGALAPEQVDEAVLKWYRNLVDEADKKYNRQPRHVDLEDAWSCLSYQTNPVEIEGLGEVCVEEDFDEEFHTNRYLVVRVGSSLHYKRCGWRASHDGSYLDGPTVQVRPLTKTVTYWETNK</sequence>
<dbReference type="GeneID" id="29124979"/>